<sequence>MNRKKKINQTLKGKAKKANAKLHGHNKPKYISKDERARLALEEQQESITTAD</sequence>
<organism evidence="2 3">
    <name type="scientific">Shewanella canadensis</name>
    <dbReference type="NCBI Taxonomy" id="271096"/>
    <lineage>
        <taxon>Bacteria</taxon>
        <taxon>Pseudomonadati</taxon>
        <taxon>Pseudomonadota</taxon>
        <taxon>Gammaproteobacteria</taxon>
        <taxon>Alteromonadales</taxon>
        <taxon>Shewanellaceae</taxon>
        <taxon>Shewanella</taxon>
    </lineage>
</organism>
<feature type="region of interest" description="Disordered" evidence="1">
    <location>
        <begin position="1"/>
        <end position="30"/>
    </location>
</feature>
<comment type="caution">
    <text evidence="2">The sequence shown here is derived from an EMBL/GenBank/DDBJ whole genome shotgun (WGS) entry which is preliminary data.</text>
</comment>
<dbReference type="Pfam" id="PF11661">
    <property type="entry name" value="DUF2986"/>
    <property type="match status" value="1"/>
</dbReference>
<dbReference type="InterPro" id="IPR021677">
    <property type="entry name" value="DUF2986"/>
</dbReference>
<dbReference type="Proteomes" id="UP000267448">
    <property type="component" value="Unassembled WGS sequence"/>
</dbReference>
<dbReference type="RefSeq" id="WP_126522125.1">
    <property type="nucleotide sequence ID" value="NZ_RXNU01000013.1"/>
</dbReference>
<evidence type="ECO:0000256" key="1">
    <source>
        <dbReference type="SAM" id="MobiDB-lite"/>
    </source>
</evidence>
<accession>A0A431WPI0</accession>
<dbReference type="EMBL" id="RXNU01000013">
    <property type="protein sequence ID" value="RTR37357.1"/>
    <property type="molecule type" value="Genomic_DNA"/>
</dbReference>
<proteinExistence type="predicted"/>
<evidence type="ECO:0000313" key="3">
    <source>
        <dbReference type="Proteomes" id="UP000267448"/>
    </source>
</evidence>
<keyword evidence="3" id="KW-1185">Reference proteome</keyword>
<name>A0A431WPI0_9GAMM</name>
<protein>
    <submittedName>
        <fullName evidence="2">DUF2986 domain-containing protein</fullName>
    </submittedName>
</protein>
<dbReference type="AlphaFoldDB" id="A0A431WPI0"/>
<evidence type="ECO:0000313" key="2">
    <source>
        <dbReference type="EMBL" id="RTR37357.1"/>
    </source>
</evidence>
<gene>
    <name evidence="2" type="ORF">EKG38_19365</name>
</gene>
<reference evidence="2 3" key="1">
    <citation type="submission" date="2018-12" db="EMBL/GenBank/DDBJ databases">
        <authorList>
            <person name="Yu L."/>
        </authorList>
    </citation>
    <scope>NUCLEOTIDE SEQUENCE [LARGE SCALE GENOMIC DNA]</scope>
    <source>
        <strain evidence="2 3">HAW-EB2</strain>
    </source>
</reference>